<gene>
    <name evidence="1" type="ORF">MHEC_12070</name>
</gene>
<dbReference type="RefSeq" id="WP_071700220.1">
    <property type="nucleotide sequence ID" value="NZ_AP024237.1"/>
</dbReference>
<organism evidence="1 2">
    <name type="scientific">Mycobacterium heckeshornense</name>
    <dbReference type="NCBI Taxonomy" id="110505"/>
    <lineage>
        <taxon>Bacteria</taxon>
        <taxon>Bacillati</taxon>
        <taxon>Actinomycetota</taxon>
        <taxon>Actinomycetes</taxon>
        <taxon>Mycobacteriales</taxon>
        <taxon>Mycobacteriaceae</taxon>
        <taxon>Mycobacterium</taxon>
    </lineage>
</organism>
<sequence length="164" mass="17959">MEPNPVAPSTKIPASQEEAQNTVIHYIQETVNALPPGTNVDGTRYSGAGSGTTYCEDEPKDENSLVSFAFWGDLNLPTDTETNAVISQIGDIWKRWGWQVIEREGFEKPNRFGYAPDGYVLQVKAAYPPTYPPTIIGSSPCFPSHLRKDGVPFPAVIKQTSPTS</sequence>
<reference evidence="1 2" key="1">
    <citation type="submission" date="2020-12" db="EMBL/GenBank/DDBJ databases">
        <title>Complete genome sequence of Mycobacterium heckeshornense JCM 15655T, closely related to a pathogenic non-tuberculous mycobacterial species Mycobacterium xenopi.</title>
        <authorList>
            <person name="Yoshida M."/>
            <person name="Fukano H."/>
            <person name="Asakura T."/>
            <person name="Suzuki M."/>
            <person name="Hoshino Y."/>
        </authorList>
    </citation>
    <scope>NUCLEOTIDE SEQUENCE [LARGE SCALE GENOMIC DNA]</scope>
    <source>
        <strain evidence="1 2">JCM 15655</strain>
    </source>
</reference>
<keyword evidence="2" id="KW-1185">Reference proteome</keyword>
<dbReference type="AlphaFoldDB" id="A0A7R7GRI8"/>
<accession>A0A7R7GRI8</accession>
<evidence type="ECO:0000313" key="2">
    <source>
        <dbReference type="Proteomes" id="UP000595446"/>
    </source>
</evidence>
<proteinExistence type="predicted"/>
<protein>
    <submittedName>
        <fullName evidence="1">Uncharacterized protein</fullName>
    </submittedName>
</protein>
<dbReference type="Proteomes" id="UP000595446">
    <property type="component" value="Chromosome"/>
</dbReference>
<dbReference type="EMBL" id="AP024237">
    <property type="protein sequence ID" value="BCO34774.1"/>
    <property type="molecule type" value="Genomic_DNA"/>
</dbReference>
<evidence type="ECO:0000313" key="1">
    <source>
        <dbReference type="EMBL" id="BCO34774.1"/>
    </source>
</evidence>
<name>A0A7R7GRI8_9MYCO</name>